<proteinExistence type="predicted"/>
<name>A0ABM3CBY0_SALSA</name>
<gene>
    <name evidence="3" type="primary">LOC123724446</name>
</gene>
<feature type="region of interest" description="Disordered" evidence="1">
    <location>
        <begin position="1"/>
        <end position="29"/>
    </location>
</feature>
<keyword evidence="2" id="KW-1185">Reference proteome</keyword>
<accession>A0ABM3CBY0</accession>
<sequence>MMSQKGEKKRKKKKVSNTDTLQEQRKNKKEMEFELKLAAEKEEMYEREKQLKISRLVQEVSETEREDLEESEKVQHWVERLCQTRLEQISCVENESPEVHLESLLFSVYQLGTPVVLSHRILLCVVTFLQSFHVFSLPLQIHRFVVGHNAL</sequence>
<protein>
    <submittedName>
        <fullName evidence="3">Harmonin-like</fullName>
    </submittedName>
</protein>
<dbReference type="RefSeq" id="XP_045544053.1">
    <property type="nucleotide sequence ID" value="XM_045688097.1"/>
</dbReference>
<organism evidence="2 3">
    <name type="scientific">Salmo salar</name>
    <name type="common">Atlantic salmon</name>
    <dbReference type="NCBI Taxonomy" id="8030"/>
    <lineage>
        <taxon>Eukaryota</taxon>
        <taxon>Metazoa</taxon>
        <taxon>Chordata</taxon>
        <taxon>Craniata</taxon>
        <taxon>Vertebrata</taxon>
        <taxon>Euteleostomi</taxon>
        <taxon>Actinopterygii</taxon>
        <taxon>Neopterygii</taxon>
        <taxon>Teleostei</taxon>
        <taxon>Protacanthopterygii</taxon>
        <taxon>Salmoniformes</taxon>
        <taxon>Salmonidae</taxon>
        <taxon>Salmoninae</taxon>
        <taxon>Salmo</taxon>
    </lineage>
</organism>
<evidence type="ECO:0000313" key="3">
    <source>
        <dbReference type="RefSeq" id="XP_045544053.1"/>
    </source>
</evidence>
<reference evidence="3" key="1">
    <citation type="submission" date="2025-08" db="UniProtKB">
        <authorList>
            <consortium name="RefSeq"/>
        </authorList>
    </citation>
    <scope>IDENTIFICATION</scope>
</reference>
<dbReference type="GeneID" id="123724446"/>
<evidence type="ECO:0000256" key="1">
    <source>
        <dbReference type="SAM" id="MobiDB-lite"/>
    </source>
</evidence>
<dbReference type="Proteomes" id="UP001652741">
    <property type="component" value="Chromosome ssa10"/>
</dbReference>
<evidence type="ECO:0000313" key="2">
    <source>
        <dbReference type="Proteomes" id="UP001652741"/>
    </source>
</evidence>